<feature type="domain" description="Sulfatase-modifying factor enzyme-like" evidence="2">
    <location>
        <begin position="384"/>
        <end position="618"/>
    </location>
</feature>
<feature type="compositionally biased region" description="Low complexity" evidence="1">
    <location>
        <begin position="184"/>
        <end position="195"/>
    </location>
</feature>
<organism evidence="3 4">
    <name type="scientific">Brunnivagina elsteri CCALA 953</name>
    <dbReference type="NCBI Taxonomy" id="987040"/>
    <lineage>
        <taxon>Bacteria</taxon>
        <taxon>Bacillati</taxon>
        <taxon>Cyanobacteriota</taxon>
        <taxon>Cyanophyceae</taxon>
        <taxon>Nostocales</taxon>
        <taxon>Calotrichaceae</taxon>
        <taxon>Brunnivagina</taxon>
    </lineage>
</organism>
<dbReference type="Proteomes" id="UP000218238">
    <property type="component" value="Unassembled WGS sequence"/>
</dbReference>
<dbReference type="PANTHER" id="PTHR23150:SF19">
    <property type="entry name" value="FORMYLGLYCINE-GENERATING ENZYME"/>
    <property type="match status" value="1"/>
</dbReference>
<feature type="region of interest" description="Disordered" evidence="1">
    <location>
        <begin position="180"/>
        <end position="274"/>
    </location>
</feature>
<evidence type="ECO:0000313" key="4">
    <source>
        <dbReference type="Proteomes" id="UP000218238"/>
    </source>
</evidence>
<dbReference type="InterPro" id="IPR051043">
    <property type="entry name" value="Sulfatase_Mod_Factor_Kinase"/>
</dbReference>
<dbReference type="SUPFAM" id="SSF56436">
    <property type="entry name" value="C-type lectin-like"/>
    <property type="match status" value="1"/>
</dbReference>
<name>A0A2A2TQI6_9CYAN</name>
<dbReference type="Pfam" id="PF03781">
    <property type="entry name" value="FGE-sulfatase"/>
    <property type="match status" value="1"/>
</dbReference>
<reference evidence="3 4" key="1">
    <citation type="submission" date="2017-08" db="EMBL/GenBank/DDBJ databases">
        <title>Draft genome sequence of filamentous cyanobacterium Calothrix elsteri CCALA 953.</title>
        <authorList>
            <person name="Gagunashvili A.N."/>
            <person name="Elster J."/>
            <person name="Andresson O.S."/>
        </authorList>
    </citation>
    <scope>NUCLEOTIDE SEQUENCE [LARGE SCALE GENOMIC DNA]</scope>
    <source>
        <strain evidence="3 4">CCALA 953</strain>
    </source>
</reference>
<sequence>MGKNWAIAIGINNYDNLQPLKYAQRDAEVMATWFGEEKHQGVITFYSCNVNQQSFEIDELQHGAFTYSLLEGLRLQGEANCATVERLNQYLNRRVPQVNTNYRKPIQNPYLKAEPPYKVYSILLEQSATLKDVEPLRYQAALAENKGDLQLAKQLWIRVLAISRVDLDAIAAIERIARKPQQFSSNSSSRGANSSTGKRSTFSLEPISNLFRENKEEAERRKQQEAEKKQQQKELEEKRQREQEAQKQRELQKAEIRKQQQEAERKQRQELDRCRKQQEVETRRQQREQQWQNLQQLLVNRRQFLKWTGFGAGGLVTTVIASKFFPASPKITSPIKNAPKILELPVWTVQFEAVTVNNKGEEVKREAKTVKFIKEDLGNGVALDMVYIPAGSFIMGSKPPEGSDSERPQQQVNVSAFCMGKHPITQAQWKAVAAFLPQINRKLEPNPSNFKGDNRPVERVFWYDAAEFCARLSKKTGRQYRLPSEAEWEYACRAGTTTPFHFGETITSKLANYDASYTFAEEAKGVYRQQTTPVGQFPANAFGLHDMHGNVWEWCLDHWHGNYNNAPNNGSAWIDKDNNQHQLLRGGFWFIKPVNCRSAFRSLNARENRNLNIGFRVVVVPA</sequence>
<dbReference type="InterPro" id="IPR005532">
    <property type="entry name" value="SUMF_dom"/>
</dbReference>
<dbReference type="EMBL" id="NTFS01000002">
    <property type="protein sequence ID" value="PAX60702.1"/>
    <property type="molecule type" value="Genomic_DNA"/>
</dbReference>
<accession>A0A2A2TQI6</accession>
<evidence type="ECO:0000313" key="3">
    <source>
        <dbReference type="EMBL" id="PAX60702.1"/>
    </source>
</evidence>
<dbReference type="GO" id="GO:0120147">
    <property type="term" value="F:formylglycine-generating oxidase activity"/>
    <property type="evidence" value="ECO:0007669"/>
    <property type="project" value="TreeGrafter"/>
</dbReference>
<dbReference type="OrthoDB" id="9768004at2"/>
<keyword evidence="4" id="KW-1185">Reference proteome</keyword>
<gene>
    <name evidence="3" type="ORF">CK510_00380</name>
</gene>
<proteinExistence type="predicted"/>
<feature type="compositionally biased region" description="Basic and acidic residues" evidence="1">
    <location>
        <begin position="212"/>
        <end position="274"/>
    </location>
</feature>
<evidence type="ECO:0000256" key="1">
    <source>
        <dbReference type="SAM" id="MobiDB-lite"/>
    </source>
</evidence>
<evidence type="ECO:0000259" key="2">
    <source>
        <dbReference type="Pfam" id="PF03781"/>
    </source>
</evidence>
<dbReference type="PANTHER" id="PTHR23150">
    <property type="entry name" value="SULFATASE MODIFYING FACTOR 1, 2"/>
    <property type="match status" value="1"/>
</dbReference>
<dbReference type="AlphaFoldDB" id="A0A2A2TQI6"/>
<protein>
    <submittedName>
        <fullName evidence="3">Peptidase C14</fullName>
    </submittedName>
</protein>
<dbReference type="Gene3D" id="3.90.1580.10">
    <property type="entry name" value="paralog of FGE (formylglycine-generating enzyme)"/>
    <property type="match status" value="1"/>
</dbReference>
<comment type="caution">
    <text evidence="3">The sequence shown here is derived from an EMBL/GenBank/DDBJ whole genome shotgun (WGS) entry which is preliminary data.</text>
</comment>
<dbReference type="InterPro" id="IPR016187">
    <property type="entry name" value="CTDL_fold"/>
</dbReference>
<dbReference type="InterPro" id="IPR042095">
    <property type="entry name" value="SUMF_sf"/>
</dbReference>
<dbReference type="RefSeq" id="WP_095719782.1">
    <property type="nucleotide sequence ID" value="NZ_NTFS01000002.1"/>
</dbReference>